<accession>A0A7X5C127</accession>
<dbReference type="Pfam" id="PF16927">
    <property type="entry name" value="HisKA_7TM"/>
    <property type="match status" value="1"/>
</dbReference>
<dbReference type="Gene3D" id="3.30.450.20">
    <property type="entry name" value="PAS domain"/>
    <property type="match status" value="1"/>
</dbReference>
<dbReference type="GO" id="GO:0005886">
    <property type="term" value="C:plasma membrane"/>
    <property type="evidence" value="ECO:0007669"/>
    <property type="project" value="TreeGrafter"/>
</dbReference>
<proteinExistence type="predicted"/>
<dbReference type="InterPro" id="IPR035965">
    <property type="entry name" value="PAS-like_dom_sf"/>
</dbReference>
<dbReference type="PROSITE" id="PS50887">
    <property type="entry name" value="GGDEF"/>
    <property type="match status" value="1"/>
</dbReference>
<name>A0A7X5C127_9BACL</name>
<feature type="domain" description="GGDEF" evidence="2">
    <location>
        <begin position="413"/>
        <end position="554"/>
    </location>
</feature>
<dbReference type="PANTHER" id="PTHR45138">
    <property type="entry name" value="REGULATORY COMPONENTS OF SENSORY TRANSDUCTION SYSTEM"/>
    <property type="match status" value="1"/>
</dbReference>
<feature type="transmembrane region" description="Helical" evidence="1">
    <location>
        <begin position="61"/>
        <end position="84"/>
    </location>
</feature>
<feature type="transmembrane region" description="Helical" evidence="1">
    <location>
        <begin position="169"/>
        <end position="193"/>
    </location>
</feature>
<dbReference type="SUPFAM" id="SSF55785">
    <property type="entry name" value="PYP-like sensor domain (PAS domain)"/>
    <property type="match status" value="1"/>
</dbReference>
<reference evidence="3 4" key="1">
    <citation type="submission" date="2020-01" db="EMBL/GenBank/DDBJ databases">
        <title>Paenibacillus soybeanensis sp. nov. isolated from the nodules of soybean (Glycine max(L.) Merr).</title>
        <authorList>
            <person name="Wang H."/>
        </authorList>
    </citation>
    <scope>NUCLEOTIDE SEQUENCE [LARGE SCALE GENOMIC DNA]</scope>
    <source>
        <strain evidence="3 4">DSM 23054</strain>
    </source>
</reference>
<evidence type="ECO:0000313" key="4">
    <source>
        <dbReference type="Proteomes" id="UP000558113"/>
    </source>
</evidence>
<dbReference type="Proteomes" id="UP000558113">
    <property type="component" value="Unassembled WGS sequence"/>
</dbReference>
<dbReference type="FunFam" id="3.30.70.270:FF:000001">
    <property type="entry name" value="Diguanylate cyclase domain protein"/>
    <property type="match status" value="1"/>
</dbReference>
<evidence type="ECO:0000313" key="3">
    <source>
        <dbReference type="EMBL" id="NBC69855.1"/>
    </source>
</evidence>
<dbReference type="SUPFAM" id="SSF55073">
    <property type="entry name" value="Nucleotide cyclase"/>
    <property type="match status" value="1"/>
</dbReference>
<keyword evidence="1" id="KW-1133">Transmembrane helix</keyword>
<feature type="transmembrane region" description="Helical" evidence="1">
    <location>
        <begin position="32"/>
        <end position="49"/>
    </location>
</feature>
<feature type="transmembrane region" description="Helical" evidence="1">
    <location>
        <begin position="199"/>
        <end position="219"/>
    </location>
</feature>
<keyword evidence="1" id="KW-0472">Membrane</keyword>
<dbReference type="RefSeq" id="WP_161698092.1">
    <property type="nucleotide sequence ID" value="NZ_JAAAMU010000005.1"/>
</dbReference>
<keyword evidence="4" id="KW-1185">Reference proteome</keyword>
<evidence type="ECO:0000259" key="2">
    <source>
        <dbReference type="PROSITE" id="PS50887"/>
    </source>
</evidence>
<evidence type="ECO:0000256" key="1">
    <source>
        <dbReference type="SAM" id="Phobius"/>
    </source>
</evidence>
<dbReference type="OrthoDB" id="9759607at2"/>
<feature type="transmembrane region" description="Helical" evidence="1">
    <location>
        <begin position="134"/>
        <end position="154"/>
    </location>
</feature>
<dbReference type="InterPro" id="IPR031621">
    <property type="entry name" value="HisKA_7TM"/>
</dbReference>
<dbReference type="InterPro" id="IPR029787">
    <property type="entry name" value="Nucleotide_cyclase"/>
</dbReference>
<organism evidence="3 4">
    <name type="scientific">Paenibacillus sacheonensis</name>
    <dbReference type="NCBI Taxonomy" id="742054"/>
    <lineage>
        <taxon>Bacteria</taxon>
        <taxon>Bacillati</taxon>
        <taxon>Bacillota</taxon>
        <taxon>Bacilli</taxon>
        <taxon>Bacillales</taxon>
        <taxon>Paenibacillaceae</taxon>
        <taxon>Paenibacillus</taxon>
    </lineage>
</organism>
<feature type="transmembrane region" description="Helical" evidence="1">
    <location>
        <begin position="96"/>
        <end position="114"/>
    </location>
</feature>
<dbReference type="PANTHER" id="PTHR45138:SF9">
    <property type="entry name" value="DIGUANYLATE CYCLASE DGCM-RELATED"/>
    <property type="match status" value="1"/>
</dbReference>
<dbReference type="GO" id="GO:0052621">
    <property type="term" value="F:diguanylate cyclase activity"/>
    <property type="evidence" value="ECO:0007669"/>
    <property type="project" value="TreeGrafter"/>
</dbReference>
<gene>
    <name evidence="3" type="ORF">GT003_12725</name>
</gene>
<dbReference type="EMBL" id="JAAAMU010000005">
    <property type="protein sequence ID" value="NBC69855.1"/>
    <property type="molecule type" value="Genomic_DNA"/>
</dbReference>
<dbReference type="InterPro" id="IPR050469">
    <property type="entry name" value="Diguanylate_Cyclase"/>
</dbReference>
<dbReference type="Pfam" id="PF00990">
    <property type="entry name" value="GGDEF"/>
    <property type="match status" value="1"/>
</dbReference>
<dbReference type="InterPro" id="IPR000160">
    <property type="entry name" value="GGDEF_dom"/>
</dbReference>
<dbReference type="Gene3D" id="3.30.70.270">
    <property type="match status" value="1"/>
</dbReference>
<dbReference type="InterPro" id="IPR043128">
    <property type="entry name" value="Rev_trsase/Diguanyl_cyclase"/>
</dbReference>
<feature type="transmembrane region" description="Helical" evidence="1">
    <location>
        <begin position="6"/>
        <end position="25"/>
    </location>
</feature>
<dbReference type="SMART" id="SM00267">
    <property type="entry name" value="GGDEF"/>
    <property type="match status" value="1"/>
</dbReference>
<dbReference type="AlphaFoldDB" id="A0A7X5C127"/>
<dbReference type="CDD" id="cd01949">
    <property type="entry name" value="GGDEF"/>
    <property type="match status" value="1"/>
</dbReference>
<comment type="caution">
    <text evidence="3">The sequence shown here is derived from an EMBL/GenBank/DDBJ whole genome shotgun (WGS) entry which is preliminary data.</text>
</comment>
<sequence>MTGIDLGLLASLFAIFIYVFIKHVISAQYKVYLFFHFFMMIWPVGQIGVHTTEQPHLQIAYITLSFVGLSMLGFGWLLFAKFLVSGSYYKPNRSTVLLLLAPSILLSAAMIWNPSHAFVAPVHGSYEERVYGPVFWSMILLLITYFVYSVQLLWRKARLLSDRTDKARLVNALAGIIIVFALPVVDLTVNVILDPWLPVIPGITSFGILLSDIFFLTSLQKHRSFDLVRIAQQDVVDTLSVGIIVLDEHDVVIEVNRNVCPKLGIALWKPINLTAILSAHALQPEAGEAFLLEFRGHASKRLHTELAIELPNEPKQYLSLHTAPILIGGSLKGRVITLQDITELKSHVLKSQEQNNSLQERNRALIYMQDELFQANRKLEQMAVTDSLTGCFNRRFLMQQLEHEVQTNLRYRIPFAILLFDIDLFKHVNDNYGHLVGDEVIKRTAEAVRGALRRTDILARYGGEEFTVYLPHTSKEQAEMLAQRIREVVESNEIPAGRGRAPISVTISMGMHVVEEQTDIQIADVKSYLRDLFTKIDTALYRAKHNGRNRVVNH</sequence>
<protein>
    <submittedName>
        <fullName evidence="3">Diguanylate cyclase</fullName>
    </submittedName>
</protein>
<dbReference type="GO" id="GO:1902201">
    <property type="term" value="P:negative regulation of bacterial-type flagellum-dependent cell motility"/>
    <property type="evidence" value="ECO:0007669"/>
    <property type="project" value="TreeGrafter"/>
</dbReference>
<dbReference type="NCBIfam" id="TIGR00254">
    <property type="entry name" value="GGDEF"/>
    <property type="match status" value="1"/>
</dbReference>
<dbReference type="GO" id="GO:0043709">
    <property type="term" value="P:cell adhesion involved in single-species biofilm formation"/>
    <property type="evidence" value="ECO:0007669"/>
    <property type="project" value="TreeGrafter"/>
</dbReference>
<keyword evidence="1" id="KW-0812">Transmembrane</keyword>